<dbReference type="InterPro" id="IPR050313">
    <property type="entry name" value="Carb_Metab_HTH_regulators"/>
</dbReference>
<dbReference type="InterPro" id="IPR018356">
    <property type="entry name" value="Tscrpt_reg_HTH_DeoR_CS"/>
</dbReference>
<dbReference type="InterPro" id="IPR001034">
    <property type="entry name" value="DeoR_HTH"/>
</dbReference>
<evidence type="ECO:0000259" key="5">
    <source>
        <dbReference type="PROSITE" id="PS51000"/>
    </source>
</evidence>
<dbReference type="PROSITE" id="PS00894">
    <property type="entry name" value="HTH_DEOR_1"/>
    <property type="match status" value="1"/>
</dbReference>
<evidence type="ECO:0000313" key="6">
    <source>
        <dbReference type="EMBL" id="MCB5410799.1"/>
    </source>
</evidence>
<dbReference type="PANTHER" id="PTHR30363">
    <property type="entry name" value="HTH-TYPE TRANSCRIPTIONAL REGULATOR SRLR-RELATED"/>
    <property type="match status" value="1"/>
</dbReference>
<dbReference type="SMART" id="SM01134">
    <property type="entry name" value="DeoRC"/>
    <property type="match status" value="1"/>
</dbReference>
<dbReference type="SUPFAM" id="SSF46785">
    <property type="entry name" value="Winged helix' DNA-binding domain"/>
    <property type="match status" value="1"/>
</dbReference>
<dbReference type="EMBL" id="JACDXX010000010">
    <property type="protein sequence ID" value="MCB5410799.1"/>
    <property type="molecule type" value="Genomic_DNA"/>
</dbReference>
<dbReference type="Proteomes" id="UP001198571">
    <property type="component" value="Unassembled WGS sequence"/>
</dbReference>
<evidence type="ECO:0000256" key="2">
    <source>
        <dbReference type="ARBA" id="ARBA00023015"/>
    </source>
</evidence>
<gene>
    <name evidence="6" type="ORF">H0485_12420</name>
</gene>
<comment type="caution">
    <text evidence="6">The sequence shown here is derived from an EMBL/GenBank/DDBJ whole genome shotgun (WGS) entry which is preliminary data.</text>
</comment>
<dbReference type="RefSeq" id="WP_226936010.1">
    <property type="nucleotide sequence ID" value="NZ_JACDXX010000010.1"/>
</dbReference>
<dbReference type="Gene3D" id="1.10.10.10">
    <property type="entry name" value="Winged helix-like DNA-binding domain superfamily/Winged helix DNA-binding domain"/>
    <property type="match status" value="1"/>
</dbReference>
<dbReference type="InterPro" id="IPR036388">
    <property type="entry name" value="WH-like_DNA-bd_sf"/>
</dbReference>
<accession>A0ABS8CN54</accession>
<dbReference type="Gene3D" id="3.40.50.1360">
    <property type="match status" value="1"/>
</dbReference>
<evidence type="ECO:0000256" key="3">
    <source>
        <dbReference type="ARBA" id="ARBA00023125"/>
    </source>
</evidence>
<organism evidence="6 7">
    <name type="scientific">Pseudogemmobacter faecipullorum</name>
    <dbReference type="NCBI Taxonomy" id="2755041"/>
    <lineage>
        <taxon>Bacteria</taxon>
        <taxon>Pseudomonadati</taxon>
        <taxon>Pseudomonadota</taxon>
        <taxon>Alphaproteobacteria</taxon>
        <taxon>Rhodobacterales</taxon>
        <taxon>Paracoccaceae</taxon>
        <taxon>Pseudogemmobacter</taxon>
    </lineage>
</organism>
<dbReference type="PANTHER" id="PTHR30363:SF4">
    <property type="entry name" value="GLYCEROL-3-PHOSPHATE REGULON REPRESSOR"/>
    <property type="match status" value="1"/>
</dbReference>
<dbReference type="InterPro" id="IPR014036">
    <property type="entry name" value="DeoR-like_C"/>
</dbReference>
<keyword evidence="1" id="KW-0678">Repressor</keyword>
<evidence type="ECO:0000313" key="7">
    <source>
        <dbReference type="Proteomes" id="UP001198571"/>
    </source>
</evidence>
<dbReference type="SUPFAM" id="SSF100950">
    <property type="entry name" value="NagB/RpiA/CoA transferase-like"/>
    <property type="match status" value="1"/>
</dbReference>
<sequence>MWQAERHQRIRALLGTFGQVGVDRIVTELGVSRETVRRDLKELEEAGVLRRIHGGIVPVQAEGEAPYPERAGLHLREKRAIAEACLRFISPGQTLIIDAGSTTACLSEQLAGLSGLLVFTNSVEVAANLGTDASRARQNRVILLGGDFISAPPSTQGMTTLAAIASIRADLAFSSPYGLSAADGATSMVLEEAEVARAIYASAARRILLADGSKLGRRGRICYATADEPDHIVMDAAAAQSLHFTDLRKLAGTRLIC</sequence>
<dbReference type="Pfam" id="PF00455">
    <property type="entry name" value="DeoRC"/>
    <property type="match status" value="1"/>
</dbReference>
<protein>
    <submittedName>
        <fullName evidence="6">DeoR/GlpR transcriptional regulator</fullName>
    </submittedName>
</protein>
<dbReference type="Pfam" id="PF08220">
    <property type="entry name" value="HTH_DeoR"/>
    <property type="match status" value="1"/>
</dbReference>
<keyword evidence="3" id="KW-0238">DNA-binding</keyword>
<keyword evidence="4" id="KW-0804">Transcription</keyword>
<dbReference type="InterPro" id="IPR037171">
    <property type="entry name" value="NagB/RpiA_transferase-like"/>
</dbReference>
<evidence type="ECO:0000256" key="1">
    <source>
        <dbReference type="ARBA" id="ARBA00022491"/>
    </source>
</evidence>
<feature type="domain" description="HTH deoR-type" evidence="5">
    <location>
        <begin position="3"/>
        <end position="58"/>
    </location>
</feature>
<dbReference type="PRINTS" id="PR00037">
    <property type="entry name" value="HTHLACR"/>
</dbReference>
<dbReference type="PROSITE" id="PS51000">
    <property type="entry name" value="HTH_DEOR_2"/>
    <property type="match status" value="1"/>
</dbReference>
<name>A0ABS8CN54_9RHOB</name>
<keyword evidence="7" id="KW-1185">Reference proteome</keyword>
<reference evidence="6 7" key="1">
    <citation type="submission" date="2020-07" db="EMBL/GenBank/DDBJ databases">
        <title>Pseudogemmobacter sp. nov., isolated from poultry manure in Taiwan.</title>
        <authorList>
            <person name="Lin S.-Y."/>
            <person name="Tang Y.-S."/>
            <person name="Young C.-C."/>
        </authorList>
    </citation>
    <scope>NUCLEOTIDE SEQUENCE [LARGE SCALE GENOMIC DNA]</scope>
    <source>
        <strain evidence="6 7">CC-YST710</strain>
    </source>
</reference>
<proteinExistence type="predicted"/>
<dbReference type="InterPro" id="IPR036390">
    <property type="entry name" value="WH_DNA-bd_sf"/>
</dbReference>
<dbReference type="SMART" id="SM00420">
    <property type="entry name" value="HTH_DEOR"/>
    <property type="match status" value="1"/>
</dbReference>
<keyword evidence="2" id="KW-0805">Transcription regulation</keyword>
<evidence type="ECO:0000256" key="4">
    <source>
        <dbReference type="ARBA" id="ARBA00023163"/>
    </source>
</evidence>